<accession>A0A8H5EBW0</accession>
<dbReference type="Pfam" id="PF02847">
    <property type="entry name" value="MA3"/>
    <property type="match status" value="1"/>
</dbReference>
<feature type="compositionally biased region" description="Low complexity" evidence="5">
    <location>
        <begin position="362"/>
        <end position="379"/>
    </location>
</feature>
<protein>
    <recommendedName>
        <fullName evidence="6">MI domain-containing protein</fullName>
    </recommendedName>
</protein>
<evidence type="ECO:0000256" key="5">
    <source>
        <dbReference type="SAM" id="MobiDB-lite"/>
    </source>
</evidence>
<proteinExistence type="predicted"/>
<comment type="subcellular location">
    <subcellularLocation>
        <location evidence="1">Nucleus</location>
    </subcellularLocation>
</comment>
<keyword evidence="4" id="KW-0539">Nucleus</keyword>
<feature type="region of interest" description="Disordered" evidence="5">
    <location>
        <begin position="187"/>
        <end position="462"/>
    </location>
</feature>
<evidence type="ECO:0000256" key="4">
    <source>
        <dbReference type="ARBA" id="ARBA00023242"/>
    </source>
</evidence>
<feature type="compositionally biased region" description="Basic and acidic residues" evidence="5">
    <location>
        <begin position="228"/>
        <end position="243"/>
    </location>
</feature>
<evidence type="ECO:0000313" key="7">
    <source>
        <dbReference type="EMBL" id="KAF5254615.1"/>
    </source>
</evidence>
<dbReference type="PROSITE" id="PS51366">
    <property type="entry name" value="MI"/>
    <property type="match status" value="1"/>
</dbReference>
<feature type="domain" description="MI" evidence="6">
    <location>
        <begin position="1"/>
        <end position="107"/>
    </location>
</feature>
<feature type="compositionally biased region" description="Low complexity" evidence="5">
    <location>
        <begin position="345"/>
        <end position="354"/>
    </location>
</feature>
<evidence type="ECO:0000256" key="2">
    <source>
        <dbReference type="ARBA" id="ARBA00022664"/>
    </source>
</evidence>
<sequence>MSSADPEEAVHKLMKINLPAGQEPELPSMIVECCSQEKTYTKFFGMIGERFAKINRLWCDLFEQAFAKYYDTIHRYENNKLRNIAMLFGHMFASDALGWHCLSVIHLNEDETTSSSRIFIKILFQFIAEETGMPKLRARMTDETLRPNLEGLFPKDNPRNIRFSINYFTSIGMGALTEEMRTYLQNMPKPALPAPPAADSDSDSVSSYSSYTGSSYSRSRSRSRTPRKVADRGRSLSRSPDRRSRGRSYSSSRSRSFSGSVSARGRGRSESRSASPPRRGRRYDSESRSRSPAPRNGKGRARSASYSSRSRSRTPPRQARGRKDSFASEGRSPLPPARDGRSRSYDSQSRSPSPVRKRERSYSGSPPRRGRPRGNAGPASHRRNSSSVSDGPRDTGKQFSRSPSYDSRSPPPRRARPDSVSPPPARNGRQASYSRSPSPPRRGAKKSLSPVPPKRRRYSDKTYLRSSAIPLLLASPSGKIVTFISMETPLGSQEPPKASNNVTTFGIGIIMMGSKTRNTKARIGTMALGSVAIGVGSAGLEKLEIDVTMLATRLSTVLNMEYSSVENMNPFES</sequence>
<gene>
    <name evidence="7" type="ORF">FOXYS1_14367</name>
</gene>
<name>A0A8H5EBW0_FUSOX</name>
<feature type="compositionally biased region" description="Low complexity" evidence="5">
    <location>
        <begin position="197"/>
        <end position="218"/>
    </location>
</feature>
<keyword evidence="2" id="KW-0507">mRNA processing</keyword>
<organism evidence="7 8">
    <name type="scientific">Fusarium oxysporum</name>
    <name type="common">Fusarium vascular wilt</name>
    <dbReference type="NCBI Taxonomy" id="5507"/>
    <lineage>
        <taxon>Eukaryota</taxon>
        <taxon>Fungi</taxon>
        <taxon>Dikarya</taxon>
        <taxon>Ascomycota</taxon>
        <taxon>Pezizomycotina</taxon>
        <taxon>Sordariomycetes</taxon>
        <taxon>Hypocreomycetidae</taxon>
        <taxon>Hypocreales</taxon>
        <taxon>Nectriaceae</taxon>
        <taxon>Fusarium</taxon>
        <taxon>Fusarium oxysporum species complex</taxon>
    </lineage>
</organism>
<dbReference type="GO" id="GO:0071013">
    <property type="term" value="C:catalytic step 2 spliceosome"/>
    <property type="evidence" value="ECO:0007669"/>
    <property type="project" value="TreeGrafter"/>
</dbReference>
<dbReference type="SMART" id="SM00544">
    <property type="entry name" value="MA3"/>
    <property type="match status" value="1"/>
</dbReference>
<comment type="caution">
    <text evidence="7">The sequence shown here is derived from an EMBL/GenBank/DDBJ whole genome shotgun (WGS) entry which is preliminary data.</text>
</comment>
<dbReference type="InterPro" id="IPR050781">
    <property type="entry name" value="CWC22_splicing_factor"/>
</dbReference>
<dbReference type="GO" id="GO:0000398">
    <property type="term" value="P:mRNA splicing, via spliceosome"/>
    <property type="evidence" value="ECO:0007669"/>
    <property type="project" value="TreeGrafter"/>
</dbReference>
<evidence type="ECO:0000256" key="3">
    <source>
        <dbReference type="ARBA" id="ARBA00023187"/>
    </source>
</evidence>
<keyword evidence="3" id="KW-0508">mRNA splicing</keyword>
<dbReference type="AlphaFoldDB" id="A0A8H5EBW0"/>
<reference evidence="7" key="1">
    <citation type="submission" date="2020-02" db="EMBL/GenBank/DDBJ databases">
        <title>Identification and distribution of gene clusters putatively required for synthesis of sphingolipid metabolism inhibitors in phylogenetically diverse species of the filamentous fungus Fusarium.</title>
        <authorList>
            <person name="Kim H.-S."/>
            <person name="Busman M."/>
            <person name="Brown D.W."/>
            <person name="Divon H."/>
            <person name="Uhlig S."/>
            <person name="Proctor R.H."/>
        </authorList>
    </citation>
    <scope>NUCLEOTIDE SEQUENCE [LARGE SCALE GENOMIC DNA]</scope>
    <source>
        <strain evidence="7">NRRL 39464</strain>
    </source>
</reference>
<dbReference type="PANTHER" id="PTHR18034:SF3">
    <property type="entry name" value="PRE-MRNA-SPLICING FACTOR CWC22 HOMOLOG"/>
    <property type="match status" value="1"/>
</dbReference>
<dbReference type="GO" id="GO:0003723">
    <property type="term" value="F:RNA binding"/>
    <property type="evidence" value="ECO:0007669"/>
    <property type="project" value="TreeGrafter"/>
</dbReference>
<dbReference type="InterPro" id="IPR003891">
    <property type="entry name" value="Initiation_fac_eIF4g_MI"/>
</dbReference>
<evidence type="ECO:0000313" key="8">
    <source>
        <dbReference type="Proteomes" id="UP000558688"/>
    </source>
</evidence>
<dbReference type="EMBL" id="JAAFOW010003303">
    <property type="protein sequence ID" value="KAF5254615.1"/>
    <property type="molecule type" value="Genomic_DNA"/>
</dbReference>
<evidence type="ECO:0000256" key="1">
    <source>
        <dbReference type="ARBA" id="ARBA00004123"/>
    </source>
</evidence>
<evidence type="ECO:0000259" key="6">
    <source>
        <dbReference type="PROSITE" id="PS51366"/>
    </source>
</evidence>
<feature type="compositionally biased region" description="Low complexity" evidence="5">
    <location>
        <begin position="247"/>
        <end position="264"/>
    </location>
</feature>
<dbReference type="PANTHER" id="PTHR18034">
    <property type="entry name" value="CELL CYCLE CONTROL PROTEIN CWF22-RELATED"/>
    <property type="match status" value="1"/>
</dbReference>
<dbReference type="Proteomes" id="UP000558688">
    <property type="component" value="Unassembled WGS sequence"/>
</dbReference>